<organism evidence="3">
    <name type="scientific">Anisakis simplex</name>
    <name type="common">Herring worm</name>
    <dbReference type="NCBI Taxonomy" id="6269"/>
    <lineage>
        <taxon>Eukaryota</taxon>
        <taxon>Metazoa</taxon>
        <taxon>Ecdysozoa</taxon>
        <taxon>Nematoda</taxon>
        <taxon>Chromadorea</taxon>
        <taxon>Rhabditida</taxon>
        <taxon>Spirurina</taxon>
        <taxon>Ascaridomorpha</taxon>
        <taxon>Ascaridoidea</taxon>
        <taxon>Anisakidae</taxon>
        <taxon>Anisakis</taxon>
        <taxon>Anisakis simplex complex</taxon>
    </lineage>
</organism>
<dbReference type="AlphaFoldDB" id="A0A0M3JTC8"/>
<reference evidence="1 2" key="2">
    <citation type="submission" date="2018-11" db="EMBL/GenBank/DDBJ databases">
        <authorList>
            <consortium name="Pathogen Informatics"/>
        </authorList>
    </citation>
    <scope>NUCLEOTIDE SEQUENCE [LARGE SCALE GENOMIC DNA]</scope>
</reference>
<accession>A0A0M3JTC8</accession>
<sequence>MSGQLTQACITSVDGHSLNLFARNDEVLKRIDAIRPLSKFILIIQPYDFIKELKRAVKKLKNFSHSMRVSTD</sequence>
<evidence type="ECO:0000313" key="1">
    <source>
        <dbReference type="EMBL" id="VDK43753.1"/>
    </source>
</evidence>
<gene>
    <name evidence="1" type="ORF">ASIM_LOCUS10835</name>
</gene>
<name>A0A0M3JTC8_ANISI</name>
<reference evidence="3" key="1">
    <citation type="submission" date="2017-02" db="UniProtKB">
        <authorList>
            <consortium name="WormBaseParasite"/>
        </authorList>
    </citation>
    <scope>IDENTIFICATION</scope>
</reference>
<evidence type="ECO:0000313" key="2">
    <source>
        <dbReference type="Proteomes" id="UP000267096"/>
    </source>
</evidence>
<protein>
    <submittedName>
        <fullName evidence="3">BLUF domain-containing protein</fullName>
    </submittedName>
</protein>
<proteinExistence type="predicted"/>
<dbReference type="Proteomes" id="UP000267096">
    <property type="component" value="Unassembled WGS sequence"/>
</dbReference>
<evidence type="ECO:0000313" key="3">
    <source>
        <dbReference type="WBParaSite" id="ASIM_0001127701-mRNA-1"/>
    </source>
</evidence>
<dbReference type="OrthoDB" id="6126662at2759"/>
<dbReference type="EMBL" id="UYRR01031021">
    <property type="protein sequence ID" value="VDK43753.1"/>
    <property type="molecule type" value="Genomic_DNA"/>
</dbReference>
<dbReference type="WBParaSite" id="ASIM_0001127701-mRNA-1">
    <property type="protein sequence ID" value="ASIM_0001127701-mRNA-1"/>
    <property type="gene ID" value="ASIM_0001127701"/>
</dbReference>
<keyword evidence="2" id="KW-1185">Reference proteome</keyword>